<dbReference type="EMBL" id="BLZA01000019">
    <property type="protein sequence ID" value="GHJ86848.1"/>
    <property type="molecule type" value="Genomic_DNA"/>
</dbReference>
<evidence type="ECO:0000256" key="1">
    <source>
        <dbReference type="SAM" id="Phobius"/>
    </source>
</evidence>
<proteinExistence type="predicted"/>
<organism evidence="2 3">
    <name type="scientific">Naganishia liquefaciens</name>
    <dbReference type="NCBI Taxonomy" id="104408"/>
    <lineage>
        <taxon>Eukaryota</taxon>
        <taxon>Fungi</taxon>
        <taxon>Dikarya</taxon>
        <taxon>Basidiomycota</taxon>
        <taxon>Agaricomycotina</taxon>
        <taxon>Tremellomycetes</taxon>
        <taxon>Filobasidiales</taxon>
        <taxon>Filobasidiaceae</taxon>
        <taxon>Naganishia</taxon>
    </lineage>
</organism>
<keyword evidence="1" id="KW-0812">Transmembrane</keyword>
<reference evidence="2" key="1">
    <citation type="submission" date="2020-07" db="EMBL/GenBank/DDBJ databases">
        <title>Draft Genome Sequence of a Deep-Sea Yeast, Naganishia (Cryptococcus) liquefaciens strain N6.</title>
        <authorList>
            <person name="Han Y.W."/>
            <person name="Kajitani R."/>
            <person name="Morimoto H."/>
            <person name="Parhat M."/>
            <person name="Tsubouchi H."/>
            <person name="Bakenova O."/>
            <person name="Ogata M."/>
            <person name="Argunhan B."/>
            <person name="Aoki R."/>
            <person name="Kajiwara S."/>
            <person name="Itoh T."/>
            <person name="Iwasaki H."/>
        </authorList>
    </citation>
    <scope>NUCLEOTIDE SEQUENCE</scope>
    <source>
        <strain evidence="2">N6</strain>
    </source>
</reference>
<accession>A0A8H3TTJ4</accession>
<protein>
    <submittedName>
        <fullName evidence="2">Uncharacterized protein</fullName>
    </submittedName>
</protein>
<dbReference type="OrthoDB" id="2588793at2759"/>
<keyword evidence="1" id="KW-0472">Membrane</keyword>
<gene>
    <name evidence="2" type="ORF">NliqN6_3250</name>
</gene>
<name>A0A8H3TTJ4_9TREE</name>
<sequence>MGQDPESEQRRFRLPHLSRKVMITFVLLTTFIATFLPLTVYSESHIAGFDSFRSTIHDSLGSLSSSTSSRLFGTVRCPANCPSDPYVQPGMLYFGNSTRDTRWVPFPQAEVNDINGEQGKRLSEVQPLNDMEVEIYEAEGLMAGLVDRKEKTVRWARDKFVLFIGSSATSSSKDDRNNVDNFCTEAKGVSHGWGAHQGGFCHIEWLNLTVANWFLFGMVDDESADWWKSGEARPITFENRIPQIMFKGMEENGLDSKRKPDLIVLSSLFWDENFIGETAKHYNVELDGAHGFTWTQIEWHRSRMQKLILYLRELYNDNDLPMMFRTRQIRKQAKWAGMLKIFQMDQSCRAISRAMGLRYFTWGGKLEGFQDYYDDDQHFRNGPATWLFGDMMLFYLRRAVLPGCWTCHQWDD</sequence>
<evidence type="ECO:0000313" key="3">
    <source>
        <dbReference type="Proteomes" id="UP000620104"/>
    </source>
</evidence>
<keyword evidence="1" id="KW-1133">Transmembrane helix</keyword>
<evidence type="ECO:0000313" key="2">
    <source>
        <dbReference type="EMBL" id="GHJ86848.1"/>
    </source>
</evidence>
<dbReference type="Proteomes" id="UP000620104">
    <property type="component" value="Unassembled WGS sequence"/>
</dbReference>
<keyword evidence="3" id="KW-1185">Reference proteome</keyword>
<feature type="transmembrane region" description="Helical" evidence="1">
    <location>
        <begin position="21"/>
        <end position="41"/>
    </location>
</feature>
<comment type="caution">
    <text evidence="2">The sequence shown here is derived from an EMBL/GenBank/DDBJ whole genome shotgun (WGS) entry which is preliminary data.</text>
</comment>
<dbReference type="AlphaFoldDB" id="A0A8H3TTJ4"/>